<evidence type="ECO:0000256" key="1">
    <source>
        <dbReference type="SAM" id="SignalP"/>
    </source>
</evidence>
<dbReference type="OrthoDB" id="581815at2"/>
<keyword evidence="1" id="KW-0732">Signal</keyword>
<dbReference type="EMBL" id="FWXI01000002">
    <property type="protein sequence ID" value="SMC38978.1"/>
    <property type="molecule type" value="Genomic_DNA"/>
</dbReference>
<organism evidence="2 3">
    <name type="scientific">Sporomusa malonica</name>
    <dbReference type="NCBI Taxonomy" id="112901"/>
    <lineage>
        <taxon>Bacteria</taxon>
        <taxon>Bacillati</taxon>
        <taxon>Bacillota</taxon>
        <taxon>Negativicutes</taxon>
        <taxon>Selenomonadales</taxon>
        <taxon>Sporomusaceae</taxon>
        <taxon>Sporomusa</taxon>
    </lineage>
</organism>
<evidence type="ECO:0000313" key="2">
    <source>
        <dbReference type="EMBL" id="SMC38978.1"/>
    </source>
</evidence>
<dbReference type="Proteomes" id="UP000192738">
    <property type="component" value="Unassembled WGS sequence"/>
</dbReference>
<name>A0A1W1YTE4_9FIRM</name>
<protein>
    <submittedName>
        <fullName evidence="2">Uncharacterized protein</fullName>
    </submittedName>
</protein>
<dbReference type="AlphaFoldDB" id="A0A1W1YTE4"/>
<evidence type="ECO:0000313" key="3">
    <source>
        <dbReference type="Proteomes" id="UP000192738"/>
    </source>
</evidence>
<feature type="chain" id="PRO_5012370845" evidence="1">
    <location>
        <begin position="27"/>
        <end position="309"/>
    </location>
</feature>
<accession>A0A1W1YTE4</accession>
<feature type="signal peptide" evidence="1">
    <location>
        <begin position="1"/>
        <end position="26"/>
    </location>
</feature>
<sequence length="309" mass="32977">MFKNKLIALITVTMLLTSLLAIPVSAQSTSELTVIGKLAAVERNIYGASQTGALIDRVNKLEQDIYGQEAHEAVLPRVDKLYAHTFESTEQTPSILTKLNGVEWTLTHRVSNSPIKTRIENLETTMNGSPSTGSMDERLSKLLNLAYTDGRFEVVAAILAKDTLIKIKTLSTLSSKQSRVGDTVALGIAEDVYIGGVLVLPKGASGTGKVVKVDQSKNFGRDAKLEISFDNVRAIDGSTVNTILGEKAKQETKSMAKAAGASVAGMIVLGPVGILGGAFISGKEANIPIGSQLYIQTKDDVEVYGIRVK</sequence>
<keyword evidence="3" id="KW-1185">Reference proteome</keyword>
<gene>
    <name evidence="2" type="ORF">SAMN04488500_102137</name>
</gene>
<dbReference type="RefSeq" id="WP_084574046.1">
    <property type="nucleotide sequence ID" value="NZ_CP155572.1"/>
</dbReference>
<reference evidence="2 3" key="1">
    <citation type="submission" date="2017-04" db="EMBL/GenBank/DDBJ databases">
        <authorList>
            <person name="Afonso C.L."/>
            <person name="Miller P.J."/>
            <person name="Scott M.A."/>
            <person name="Spackman E."/>
            <person name="Goraichik I."/>
            <person name="Dimitrov K.M."/>
            <person name="Suarez D.L."/>
            <person name="Swayne D.E."/>
        </authorList>
    </citation>
    <scope>NUCLEOTIDE SEQUENCE [LARGE SCALE GENOMIC DNA]</scope>
    <source>
        <strain evidence="2 3">DSM 5090</strain>
    </source>
</reference>
<dbReference type="STRING" id="112901.SAMN04488500_102137"/>
<proteinExistence type="predicted"/>